<name>A0A2W7QPH4_9RHOB</name>
<evidence type="ECO:0000313" key="2">
    <source>
        <dbReference type="Proteomes" id="UP000249364"/>
    </source>
</evidence>
<organism evidence="1 2">
    <name type="scientific">Roseinatronobacter thiooxidans</name>
    <dbReference type="NCBI Taxonomy" id="121821"/>
    <lineage>
        <taxon>Bacteria</taxon>
        <taxon>Pseudomonadati</taxon>
        <taxon>Pseudomonadota</taxon>
        <taxon>Alphaproteobacteria</taxon>
        <taxon>Rhodobacterales</taxon>
        <taxon>Paracoccaceae</taxon>
        <taxon>Roseinatronobacter</taxon>
    </lineage>
</organism>
<keyword evidence="2" id="KW-1185">Reference proteome</keyword>
<sequence length="113" mass="12516">MIPVPSNTRVGHEYAQQEPLCSEFETHRLVKRDVARKIIGQHDTSPGHGCAIRSSMVISTLAYRTVVSMDLCHKSAPTDCKVAPLRSRWVAAEWRSKFAPRDGGSSMPARVKA</sequence>
<evidence type="ECO:0000313" key="1">
    <source>
        <dbReference type="EMBL" id="PZX45767.1"/>
    </source>
</evidence>
<dbReference type="Proteomes" id="UP000249364">
    <property type="component" value="Unassembled WGS sequence"/>
</dbReference>
<accession>A0A2W7QPH4</accession>
<reference evidence="1 2" key="1">
    <citation type="submission" date="2018-06" db="EMBL/GenBank/DDBJ databases">
        <title>Genomic Encyclopedia of Archaeal and Bacterial Type Strains, Phase II (KMG-II): from individual species to whole genera.</title>
        <authorList>
            <person name="Goeker M."/>
        </authorList>
    </citation>
    <scope>NUCLEOTIDE SEQUENCE [LARGE SCALE GENOMIC DNA]</scope>
    <source>
        <strain evidence="1 2">DSM 13087</strain>
    </source>
</reference>
<protein>
    <submittedName>
        <fullName evidence="1">Uncharacterized protein</fullName>
    </submittedName>
</protein>
<dbReference type="EMBL" id="QKZQ01000005">
    <property type="protein sequence ID" value="PZX45767.1"/>
    <property type="molecule type" value="Genomic_DNA"/>
</dbReference>
<dbReference type="AlphaFoldDB" id="A0A2W7QPH4"/>
<proteinExistence type="predicted"/>
<comment type="caution">
    <text evidence="1">The sequence shown here is derived from an EMBL/GenBank/DDBJ whole genome shotgun (WGS) entry which is preliminary data.</text>
</comment>
<gene>
    <name evidence="1" type="ORF">LY56_01327</name>
</gene>